<dbReference type="InterPro" id="IPR030386">
    <property type="entry name" value="G_GB1_RHD3_dom"/>
</dbReference>
<keyword evidence="1" id="KW-0547">Nucleotide-binding</keyword>
<dbReference type="SUPFAM" id="SSF48340">
    <property type="entry name" value="Interferon-induced guanylate-binding protein 1 (GBP1), C-terminal domain"/>
    <property type="match status" value="1"/>
</dbReference>
<keyword evidence="5" id="KW-0175">Coiled coil</keyword>
<dbReference type="GO" id="GO:0003924">
    <property type="term" value="F:GTPase activity"/>
    <property type="evidence" value="ECO:0007669"/>
    <property type="project" value="InterPro"/>
</dbReference>
<evidence type="ECO:0000313" key="8">
    <source>
        <dbReference type="Proteomes" id="UP000014500"/>
    </source>
</evidence>
<reference evidence="8" key="1">
    <citation type="submission" date="2011-05" db="EMBL/GenBank/DDBJ databases">
        <authorList>
            <person name="Richards S.R."/>
            <person name="Qu J."/>
            <person name="Jiang H."/>
            <person name="Jhangiani S.N."/>
            <person name="Agravi P."/>
            <person name="Goodspeed R."/>
            <person name="Gross S."/>
            <person name="Mandapat C."/>
            <person name="Jackson L."/>
            <person name="Mathew T."/>
            <person name="Pu L."/>
            <person name="Thornton R."/>
            <person name="Saada N."/>
            <person name="Wilczek-Boney K.B."/>
            <person name="Lee S."/>
            <person name="Kovar C."/>
            <person name="Wu Y."/>
            <person name="Scherer S.E."/>
            <person name="Worley K.C."/>
            <person name="Muzny D.M."/>
            <person name="Gibbs R."/>
        </authorList>
    </citation>
    <scope>NUCLEOTIDE SEQUENCE</scope>
    <source>
        <strain evidence="8">Brora</strain>
    </source>
</reference>
<dbReference type="EMBL" id="JH431950">
    <property type="status" value="NOT_ANNOTATED_CDS"/>
    <property type="molecule type" value="Genomic_DNA"/>
</dbReference>
<dbReference type="PANTHER" id="PTHR10751">
    <property type="entry name" value="GUANYLATE BINDING PROTEIN"/>
    <property type="match status" value="1"/>
</dbReference>
<comment type="similarity">
    <text evidence="4">Belongs to the TRAFAC class dynamin-like GTPase superfamily. GB1/RHD3 GTPase family.</text>
</comment>
<dbReference type="AlphaFoldDB" id="T1J895"/>
<evidence type="ECO:0000256" key="1">
    <source>
        <dbReference type="ARBA" id="ARBA00022741"/>
    </source>
</evidence>
<dbReference type="PhylomeDB" id="T1J895"/>
<dbReference type="Gene3D" id="1.20.1000.10">
    <property type="entry name" value="Guanylate-binding protein, C-terminal domain"/>
    <property type="match status" value="1"/>
</dbReference>
<dbReference type="Pfam" id="PF02263">
    <property type="entry name" value="GBP"/>
    <property type="match status" value="1"/>
</dbReference>
<dbReference type="PROSITE" id="PS51715">
    <property type="entry name" value="G_GB1_RHD3"/>
    <property type="match status" value="1"/>
</dbReference>
<evidence type="ECO:0000256" key="4">
    <source>
        <dbReference type="PROSITE-ProRule" id="PRU01052"/>
    </source>
</evidence>
<name>T1J895_STRMM</name>
<proteinExistence type="inferred from homology"/>
<protein>
    <recommendedName>
        <fullName evidence="6">GB1/RHD3-type G domain-containing protein</fullName>
    </recommendedName>
</protein>
<dbReference type="InterPro" id="IPR015894">
    <property type="entry name" value="Guanylate-bd_N"/>
</dbReference>
<evidence type="ECO:0000256" key="5">
    <source>
        <dbReference type="SAM" id="Coils"/>
    </source>
</evidence>
<dbReference type="InterPro" id="IPR027417">
    <property type="entry name" value="P-loop_NTPase"/>
</dbReference>
<organism evidence="7 8">
    <name type="scientific">Strigamia maritima</name>
    <name type="common">European centipede</name>
    <name type="synonym">Geophilus maritimus</name>
    <dbReference type="NCBI Taxonomy" id="126957"/>
    <lineage>
        <taxon>Eukaryota</taxon>
        <taxon>Metazoa</taxon>
        <taxon>Ecdysozoa</taxon>
        <taxon>Arthropoda</taxon>
        <taxon>Myriapoda</taxon>
        <taxon>Chilopoda</taxon>
        <taxon>Pleurostigmophora</taxon>
        <taxon>Geophilomorpha</taxon>
        <taxon>Linotaeniidae</taxon>
        <taxon>Strigamia</taxon>
    </lineage>
</organism>
<feature type="domain" description="GB1/RHD3-type G" evidence="6">
    <location>
        <begin position="32"/>
        <end position="268"/>
    </location>
</feature>
<dbReference type="SUPFAM" id="SSF52540">
    <property type="entry name" value="P-loop containing nucleoside triphosphate hydrolases"/>
    <property type="match status" value="1"/>
</dbReference>
<dbReference type="Gene3D" id="3.40.50.300">
    <property type="entry name" value="P-loop containing nucleotide triphosphate hydrolases"/>
    <property type="match status" value="1"/>
</dbReference>
<dbReference type="EnsemblMetazoa" id="SMAR009920-RA">
    <property type="protein sequence ID" value="SMAR009920-PA"/>
    <property type="gene ID" value="SMAR009920"/>
</dbReference>
<evidence type="ECO:0000256" key="3">
    <source>
        <dbReference type="ARBA" id="ARBA00023134"/>
    </source>
</evidence>
<sequence>MADWPAPQPFITCERNKFKLNDETVSLLQQIHKPLVVVCIAGSYRTGKSYLMNRLAGKSTGFALGNTIESKTKGIWVWYINHRNDGLLVMDTEGLDDPMKGDETNDMQILSLSILLSSTFIYNAVGKLDNSVVDKMDFVTDISKHIKVRSHVETDSDFDSIFPHFVLVCRDKTLELKMNGRDVTADEYMERVMLTANKKAVSPRETKRNETKMKLRNYFPKRKCFFFVRPTSNDDDMLRLEEINDDRLQPDFKSESEKFCKYILEKSTVKKLDQTQPVTGEILVHLAKIYMEAINNKAVPCIGSASQLVASTENNKLLVECVGKYKELMANSRLPLSTDEFRTVHQENHKNVVDYFSRKHFLDENMEIHRKLQLQLQQEYLICVERNCKESEKVCNDILNGLFEPIQRKIRGGAYLTNGGYNQFVQDSEDLQRKYKCTPKKGTSEDIILEKFIIRLQKDQNTILQADKMLSEAEQKLEEERLLQEQIRMNCEIQKEEKRKEERRHDALLKSHEEQMRALKESYEAKLEEDRREFEKILAAREKEHQRLMEEEFEEEARRLRQRIESLEQEQRSKKKGIFRSLLNTAGSLLLFVPNPFAKAAGIGMQITGKFI</sequence>
<reference evidence="7" key="2">
    <citation type="submission" date="2015-02" db="UniProtKB">
        <authorList>
            <consortium name="EnsemblMetazoa"/>
        </authorList>
    </citation>
    <scope>IDENTIFICATION</scope>
</reference>
<accession>T1J895</accession>
<evidence type="ECO:0000259" key="6">
    <source>
        <dbReference type="PROSITE" id="PS51715"/>
    </source>
</evidence>
<keyword evidence="3" id="KW-0342">GTP-binding</keyword>
<dbReference type="GO" id="GO:0005525">
    <property type="term" value="F:GTP binding"/>
    <property type="evidence" value="ECO:0007669"/>
    <property type="project" value="UniProtKB-KW"/>
</dbReference>
<dbReference type="InterPro" id="IPR003191">
    <property type="entry name" value="Guanylate-bd/ATL_C"/>
</dbReference>
<dbReference type="InterPro" id="IPR036543">
    <property type="entry name" value="Guanylate-bd_C_sf"/>
</dbReference>
<keyword evidence="2" id="KW-0378">Hydrolase</keyword>
<dbReference type="eggNOG" id="KOG2037">
    <property type="taxonomic scope" value="Eukaryota"/>
</dbReference>
<dbReference type="HOGENOM" id="CLU_018608_2_2_1"/>
<dbReference type="OMA" id="YDFQQLM"/>
<dbReference type="Pfam" id="PF02841">
    <property type="entry name" value="GBP_C"/>
    <property type="match status" value="1"/>
</dbReference>
<keyword evidence="8" id="KW-1185">Reference proteome</keyword>
<dbReference type="Proteomes" id="UP000014500">
    <property type="component" value="Unassembled WGS sequence"/>
</dbReference>
<evidence type="ECO:0000313" key="7">
    <source>
        <dbReference type="EnsemblMetazoa" id="SMAR009920-PA"/>
    </source>
</evidence>
<evidence type="ECO:0000256" key="2">
    <source>
        <dbReference type="ARBA" id="ARBA00022801"/>
    </source>
</evidence>
<feature type="coiled-coil region" evidence="5">
    <location>
        <begin position="456"/>
        <end position="577"/>
    </location>
</feature>